<dbReference type="PANTHER" id="PTHR42646:SF2">
    <property type="entry name" value="5'-3' EXONUCLEASE FAMILY PROTEIN"/>
    <property type="match status" value="1"/>
</dbReference>
<dbReference type="GO" id="GO:0033567">
    <property type="term" value="P:DNA replication, Okazaki fragment processing"/>
    <property type="evidence" value="ECO:0007669"/>
    <property type="project" value="InterPro"/>
</dbReference>
<evidence type="ECO:0000313" key="2">
    <source>
        <dbReference type="Proteomes" id="UP000287197"/>
    </source>
</evidence>
<dbReference type="EMBL" id="PQZD01000003">
    <property type="protein sequence ID" value="RTI48536.1"/>
    <property type="molecule type" value="Genomic_DNA"/>
</dbReference>
<dbReference type="SUPFAM" id="SSF88723">
    <property type="entry name" value="PIN domain-like"/>
    <property type="match status" value="1"/>
</dbReference>
<dbReference type="Gene3D" id="3.40.50.1010">
    <property type="entry name" value="5'-nuclease"/>
    <property type="match status" value="1"/>
</dbReference>
<dbReference type="RefSeq" id="WP_126262845.1">
    <property type="nucleotide sequence ID" value="NZ_PQZD01000003.1"/>
</dbReference>
<dbReference type="InterPro" id="IPR038969">
    <property type="entry name" value="FEN"/>
</dbReference>
<dbReference type="GO" id="GO:0017108">
    <property type="term" value="F:5'-flap endonuclease activity"/>
    <property type="evidence" value="ECO:0007669"/>
    <property type="project" value="InterPro"/>
</dbReference>
<reference evidence="1" key="1">
    <citation type="submission" date="2018-01" db="EMBL/GenBank/DDBJ databases">
        <authorList>
            <person name="Kovanen S."/>
            <person name="Nieminen T."/>
            <person name="Pohja-Mykra M."/>
            <person name="Raunio-Saarnisto M."/>
            <person name="Sauvala M."/>
            <person name="Fredriksson-Ahomaa M."/>
            <person name="Hanninen M.-L."/>
            <person name="Kivisto R."/>
        </authorList>
    </citation>
    <scope>NUCLEOTIDE SEQUENCE</scope>
    <source>
        <strain evidence="1">SO-26</strain>
    </source>
</reference>
<gene>
    <name evidence="1" type="ORF">C3I27_03720</name>
</gene>
<dbReference type="InterPro" id="IPR029060">
    <property type="entry name" value="PIN-like_dom_sf"/>
</dbReference>
<comment type="caution">
    <text evidence="1">The sequence shown here is derived from an EMBL/GenBank/DDBJ whole genome shotgun (WGS) entry which is preliminary data.</text>
</comment>
<proteinExistence type="predicted"/>
<dbReference type="Proteomes" id="UP000287197">
    <property type="component" value="Unassembled WGS sequence"/>
</dbReference>
<name>A0AAX1Z4N6_CAMJU</name>
<organism evidence="1 2">
    <name type="scientific">Campylobacter jejuni</name>
    <dbReference type="NCBI Taxonomy" id="197"/>
    <lineage>
        <taxon>Bacteria</taxon>
        <taxon>Pseudomonadati</taxon>
        <taxon>Campylobacterota</taxon>
        <taxon>Epsilonproteobacteria</taxon>
        <taxon>Campylobacterales</taxon>
        <taxon>Campylobacteraceae</taxon>
        <taxon>Campylobacter</taxon>
    </lineage>
</organism>
<dbReference type="AlphaFoldDB" id="A0AAX1Z4N6"/>
<dbReference type="PANTHER" id="PTHR42646">
    <property type="entry name" value="FLAP ENDONUCLEASE XNI"/>
    <property type="match status" value="1"/>
</dbReference>
<accession>A0AAX1Z4N6</accession>
<sequence>MNENDTRVILFDGSITARRAIAVGINSETCTENFLKFFTLRLILKEIETYCKSYIPKNPGMGVLPIVAFDYGGSAYRREKLKSFKADRIKDYGGIEIVVPQGGYTGLKVGDPLVPADELFPLLQLFEEKSLEREYLTSQITKKLFTSLRQFFTTQMNEIGILGYMKYGYEADDIGYLFSHCTETRGLLVSDDKDWQLNLSDRYEISRPMKGEYVSLDSFNYSLKEVVESTGVDAPEIYRHILALTGTHNNVEGYKGIGWARGVQIAKLILEGNGTLDLLDPKIKVHATVLENPDLYHFNYNIVGSDHIKEDRQLLLDDIKSKLELVSEKPTQMDYLKLLSSIGAKTLVQYSYLLNYFKKNINI</sequence>
<evidence type="ECO:0000313" key="1">
    <source>
        <dbReference type="EMBL" id="RTI48536.1"/>
    </source>
</evidence>
<protein>
    <submittedName>
        <fullName evidence="1">Uncharacterized protein</fullName>
    </submittedName>
</protein>
<reference evidence="1" key="2">
    <citation type="journal article" date="2019" name="Appl. Environ. Microbiol.">
        <title>Population genetics and characterization of Campylobacter jejuni isolates in western jackdaws and game birds in Finland.</title>
        <authorList>
            <person name="Kovanen S."/>
            <person name="Rossi M."/>
            <person name="Pohja-Mykra M."/>
            <person name="Nieminen T."/>
            <person name="Raunio-Saarnisto M."/>
            <person name="Sauvala M."/>
            <person name="Fredriksson-Ahomaa M."/>
            <person name="Hanninen M.L."/>
            <person name="Kivisto R."/>
        </authorList>
    </citation>
    <scope>NUCLEOTIDE SEQUENCE</scope>
    <source>
        <strain evidence="1">SO-26</strain>
    </source>
</reference>